<protein>
    <recommendedName>
        <fullName evidence="2">histidine kinase</fullName>
        <ecNumber evidence="2">2.7.13.3</ecNumber>
    </recommendedName>
</protein>
<name>A0A369KT89_9BACT</name>
<dbReference type="EMBL" id="QOVW01000068">
    <property type="protein sequence ID" value="RDB36047.1"/>
    <property type="molecule type" value="Genomic_DNA"/>
</dbReference>
<evidence type="ECO:0000256" key="1">
    <source>
        <dbReference type="ARBA" id="ARBA00000085"/>
    </source>
</evidence>
<dbReference type="EC" id="2.7.13.3" evidence="2"/>
<keyword evidence="5" id="KW-1185">Reference proteome</keyword>
<reference evidence="4" key="1">
    <citation type="submission" date="2018-04" db="EMBL/GenBank/DDBJ databases">
        <title>Draft genome sequence of the Candidatus Spirobacillus cienkowskii, a pathogen of freshwater Daphnia species, reconstructed from hemolymph metagenomic reads.</title>
        <authorList>
            <person name="Bresciani L."/>
            <person name="Lemos L.N."/>
            <person name="Wale N."/>
            <person name="Lin J.Y."/>
            <person name="Fernandes G.R."/>
            <person name="Duffy M.A."/>
            <person name="Rodrigues J.M."/>
        </authorList>
    </citation>
    <scope>NUCLEOTIDE SEQUENCE [LARGE SCALE GENOMIC DNA]</scope>
    <source>
        <strain evidence="4">Binning01</strain>
    </source>
</reference>
<keyword evidence="4" id="KW-0808">Transferase</keyword>
<dbReference type="Gene3D" id="3.30.450.20">
    <property type="entry name" value="PAS domain"/>
    <property type="match status" value="1"/>
</dbReference>
<keyword evidence="4" id="KW-0418">Kinase</keyword>
<dbReference type="InterPro" id="IPR036890">
    <property type="entry name" value="HATPase_C_sf"/>
</dbReference>
<comment type="catalytic activity">
    <reaction evidence="1">
        <text>ATP + protein L-histidine = ADP + protein N-phospho-L-histidine.</text>
        <dbReference type="EC" id="2.7.13.3"/>
    </reaction>
</comment>
<evidence type="ECO:0000313" key="5">
    <source>
        <dbReference type="Proteomes" id="UP000253934"/>
    </source>
</evidence>
<dbReference type="InterPro" id="IPR003594">
    <property type="entry name" value="HATPase_dom"/>
</dbReference>
<organism evidence="4 5">
    <name type="scientific">Spirobacillus cienkowskii</name>
    <dbReference type="NCBI Taxonomy" id="495820"/>
    <lineage>
        <taxon>Bacteria</taxon>
        <taxon>Pseudomonadati</taxon>
        <taxon>Bdellovibrionota</taxon>
        <taxon>Oligoflexia</taxon>
        <taxon>Silvanigrellales</taxon>
        <taxon>Spirobacillus</taxon>
    </lineage>
</organism>
<dbReference type="InterPro" id="IPR000014">
    <property type="entry name" value="PAS"/>
</dbReference>
<dbReference type="NCBIfam" id="TIGR00229">
    <property type="entry name" value="sensory_box"/>
    <property type="match status" value="1"/>
</dbReference>
<evidence type="ECO:0000259" key="3">
    <source>
        <dbReference type="PROSITE" id="PS50109"/>
    </source>
</evidence>
<dbReference type="PROSITE" id="PS50109">
    <property type="entry name" value="HIS_KIN"/>
    <property type="match status" value="1"/>
</dbReference>
<dbReference type="InterPro" id="IPR005467">
    <property type="entry name" value="His_kinase_dom"/>
</dbReference>
<feature type="domain" description="Histidine kinase" evidence="3">
    <location>
        <begin position="179"/>
        <end position="328"/>
    </location>
</feature>
<proteinExistence type="predicted"/>
<dbReference type="Pfam" id="PF02518">
    <property type="entry name" value="HATPase_c"/>
    <property type="match status" value="1"/>
</dbReference>
<dbReference type="GO" id="GO:0004673">
    <property type="term" value="F:protein histidine kinase activity"/>
    <property type="evidence" value="ECO:0007669"/>
    <property type="project" value="UniProtKB-EC"/>
</dbReference>
<dbReference type="InterPro" id="IPR004358">
    <property type="entry name" value="Sig_transdc_His_kin-like_C"/>
</dbReference>
<accession>A0A369KT89</accession>
<dbReference type="AlphaFoldDB" id="A0A369KT89"/>
<dbReference type="PRINTS" id="PR00344">
    <property type="entry name" value="BCTRLSENSOR"/>
</dbReference>
<sequence>MKTVFDHDPDLISIINRVGNFVFVNLAVYQFAGLSNPPLLIEKINSSIENKELWLPGYENIQKFREKENINIEATTDSMGNPVWFENNYIPLNLKYGENMTLVISKNITPWKKFEKNLIDAQNNLYFKHRFLFLDSMMINKFEKHFNNLSAEEQNFATKIKKVKHYLTEKYKTECFTSFNLKSIFSFILSSLNDPLNSYEIQVQENFENIENVEIQCFQYDLIQAFLNIFYNAINAIILSQKVSERMIKIQTDIQNGGVNILIINNGSVVKPEIQDKIFEPFITSLPSGHGTGLGLSIAKDIIENHNGTISFTSDADWTTFSITLPLQ</sequence>
<gene>
    <name evidence="4" type="ORF">DCC88_07075</name>
</gene>
<dbReference type="Gene3D" id="3.30.565.10">
    <property type="entry name" value="Histidine kinase-like ATPase, C-terminal domain"/>
    <property type="match status" value="1"/>
</dbReference>
<dbReference type="PANTHER" id="PTHR43065">
    <property type="entry name" value="SENSOR HISTIDINE KINASE"/>
    <property type="match status" value="1"/>
</dbReference>
<dbReference type="SMART" id="SM00387">
    <property type="entry name" value="HATPase_c"/>
    <property type="match status" value="1"/>
</dbReference>
<comment type="caution">
    <text evidence="4">The sequence shown here is derived from an EMBL/GenBank/DDBJ whole genome shotgun (WGS) entry which is preliminary data.</text>
</comment>
<dbReference type="SUPFAM" id="SSF55874">
    <property type="entry name" value="ATPase domain of HSP90 chaperone/DNA topoisomerase II/histidine kinase"/>
    <property type="match status" value="1"/>
</dbReference>
<dbReference type="PANTHER" id="PTHR43065:SF34">
    <property type="entry name" value="SPORULATION KINASE A"/>
    <property type="match status" value="1"/>
</dbReference>
<evidence type="ECO:0000313" key="4">
    <source>
        <dbReference type="EMBL" id="RDB36047.1"/>
    </source>
</evidence>
<evidence type="ECO:0000256" key="2">
    <source>
        <dbReference type="ARBA" id="ARBA00012438"/>
    </source>
</evidence>
<dbReference type="Proteomes" id="UP000253934">
    <property type="component" value="Unassembled WGS sequence"/>
</dbReference>